<dbReference type="Proteomes" id="UP000053555">
    <property type="component" value="Unassembled WGS sequence"/>
</dbReference>
<name>A0A0B2NTU1_GLYSO</name>
<reference evidence="2" key="1">
    <citation type="submission" date="2014-07" db="EMBL/GenBank/DDBJ databases">
        <title>Identification of a novel salt tolerance gene in wild soybean by whole-genome sequencing.</title>
        <authorList>
            <person name="Lam H.-M."/>
            <person name="Qi X."/>
            <person name="Li M.-W."/>
            <person name="Liu X."/>
            <person name="Xie M."/>
            <person name="Ni M."/>
            <person name="Xu X."/>
        </authorList>
    </citation>
    <scope>NUCLEOTIDE SEQUENCE [LARGE SCALE GENOMIC DNA]</scope>
    <source>
        <tissue evidence="2">Root</tissue>
    </source>
</reference>
<feature type="compositionally biased region" description="Basic and acidic residues" evidence="1">
    <location>
        <begin position="42"/>
        <end position="55"/>
    </location>
</feature>
<dbReference type="AlphaFoldDB" id="A0A0B2NTU1"/>
<evidence type="ECO:0000313" key="2">
    <source>
        <dbReference type="EMBL" id="KHM98911.1"/>
    </source>
</evidence>
<gene>
    <name evidence="2" type="ORF">glysoja_043323</name>
</gene>
<sequence length="70" mass="8426">MYKIHNTILLIRSGLTTNYAFKGNLEKTYTLHVRAKTQLNQRRSERITEEPDLQQKKNRRFHSKKHTETL</sequence>
<organism evidence="2">
    <name type="scientific">Glycine soja</name>
    <name type="common">Wild soybean</name>
    <dbReference type="NCBI Taxonomy" id="3848"/>
    <lineage>
        <taxon>Eukaryota</taxon>
        <taxon>Viridiplantae</taxon>
        <taxon>Streptophyta</taxon>
        <taxon>Embryophyta</taxon>
        <taxon>Tracheophyta</taxon>
        <taxon>Spermatophyta</taxon>
        <taxon>Magnoliopsida</taxon>
        <taxon>eudicotyledons</taxon>
        <taxon>Gunneridae</taxon>
        <taxon>Pentapetalae</taxon>
        <taxon>rosids</taxon>
        <taxon>fabids</taxon>
        <taxon>Fabales</taxon>
        <taxon>Fabaceae</taxon>
        <taxon>Papilionoideae</taxon>
        <taxon>50 kb inversion clade</taxon>
        <taxon>NPAAA clade</taxon>
        <taxon>indigoferoid/millettioid clade</taxon>
        <taxon>Phaseoleae</taxon>
        <taxon>Glycine</taxon>
        <taxon>Glycine subgen. Soja</taxon>
    </lineage>
</organism>
<protein>
    <submittedName>
        <fullName evidence="2">Uncharacterized protein</fullName>
    </submittedName>
</protein>
<evidence type="ECO:0000256" key="1">
    <source>
        <dbReference type="SAM" id="MobiDB-lite"/>
    </source>
</evidence>
<feature type="region of interest" description="Disordered" evidence="1">
    <location>
        <begin position="36"/>
        <end position="70"/>
    </location>
</feature>
<dbReference type="EMBL" id="KN672242">
    <property type="protein sequence ID" value="KHM98911.1"/>
    <property type="molecule type" value="Genomic_DNA"/>
</dbReference>
<feature type="compositionally biased region" description="Basic residues" evidence="1">
    <location>
        <begin position="56"/>
        <end position="70"/>
    </location>
</feature>
<accession>A0A0B2NTU1</accession>
<proteinExistence type="predicted"/>